<protein>
    <submittedName>
        <fullName evidence="2">Uncharacterized protein</fullName>
    </submittedName>
</protein>
<feature type="signal peptide" evidence="1">
    <location>
        <begin position="1"/>
        <end position="23"/>
    </location>
</feature>
<dbReference type="Proteomes" id="UP001150907">
    <property type="component" value="Unassembled WGS sequence"/>
</dbReference>
<evidence type="ECO:0000313" key="2">
    <source>
        <dbReference type="EMBL" id="KAJ2003398.1"/>
    </source>
</evidence>
<dbReference type="OrthoDB" id="5542990at2759"/>
<evidence type="ECO:0000313" key="3">
    <source>
        <dbReference type="Proteomes" id="UP001150907"/>
    </source>
</evidence>
<dbReference type="EMBL" id="JANBQF010000224">
    <property type="protein sequence ID" value="KAJ2003398.1"/>
    <property type="molecule type" value="Genomic_DNA"/>
</dbReference>
<name>A0A9W8BDB0_9FUNG</name>
<evidence type="ECO:0000256" key="1">
    <source>
        <dbReference type="SAM" id="SignalP"/>
    </source>
</evidence>
<keyword evidence="1" id="KW-0732">Signal</keyword>
<proteinExistence type="predicted"/>
<gene>
    <name evidence="2" type="ORF">H4R26_003096</name>
</gene>
<keyword evidence="3" id="KW-1185">Reference proteome</keyword>
<reference evidence="2" key="1">
    <citation type="submission" date="2022-07" db="EMBL/GenBank/DDBJ databases">
        <title>Phylogenomic reconstructions and comparative analyses of Kickxellomycotina fungi.</title>
        <authorList>
            <person name="Reynolds N.K."/>
            <person name="Stajich J.E."/>
            <person name="Barry K."/>
            <person name="Grigoriev I.V."/>
            <person name="Crous P."/>
            <person name="Smith M.E."/>
        </authorList>
    </citation>
    <scope>NUCLEOTIDE SEQUENCE</scope>
    <source>
        <strain evidence="2">IMI 214461</strain>
    </source>
</reference>
<dbReference type="AlphaFoldDB" id="A0A9W8BDB0"/>
<accession>A0A9W8BDB0</accession>
<feature type="chain" id="PRO_5040880731" evidence="1">
    <location>
        <begin position="24"/>
        <end position="781"/>
    </location>
</feature>
<sequence>MPWLLPAVSPLLAALLLLRAVRADSGDGVSVNQIDLLGGTVSAVALLAAFFQVLPSPVQLCHERLERFLAWLREGIEADFCVTLSACADERHTQAHEPTLESMRRRILTSIGEDDMAGCVGPELPKAADLVQIIQDGHSAQTLLELAAVARYPHMRQLRSTVRVVYCSPTNGRSVIVLQWLGMLFFLVLRLLAVDGVPPAWRRMWRVAGNVARRCCGSRRLPRGPGAAARMAAVDYSMADLARHRTVVQHEAWVRFGLYYMLVSLAGRQLSVRSWGVDETRAGIEGAGVQQQAGCLYSNNQHVPFRHVQLSERRLAAHMAAHDCATARLLYSTALHSLRTMLLCGSVTFVPAYLLASSFRAVRPKAGGCSLVVASHSSLNSVYRVLFDDFDTKRPLGTHAAYDLLLKRLQSRLGDLVTSATDISALLSATMLPGPSAADDGLSIDGVAIPAELAAKLQAGRRAATLRLKTIAETMRTPDALYWGPRLWLVYMLRAALDKFCEPDRAAACDIEPGDGTILSLRAELKLLCFSPFQPRFGVEGAPSPPVGPMVRRYEVLAALGYWEAIWSDGFYNSVPAWCTCVGHCRGICTLLVGELNMDILMTAYFATPYAFRLCVGSAKSALRLICITSWASWADAIAVVPLAEYRQSQVPAAVPGVRTVSASLSPGPTPEYPLSDLLYGSETVLAVVYGGEVHVHVPKSDVAFYRAAKDLLKGERIVIRAVVGMEAKSMDEFSEQVGKEISLSDSRLRYMMARAARNKRMLNGPFRSHGPRATGAMASE</sequence>
<organism evidence="2 3">
    <name type="scientific">Coemansia thaxteri</name>
    <dbReference type="NCBI Taxonomy" id="2663907"/>
    <lineage>
        <taxon>Eukaryota</taxon>
        <taxon>Fungi</taxon>
        <taxon>Fungi incertae sedis</taxon>
        <taxon>Zoopagomycota</taxon>
        <taxon>Kickxellomycotina</taxon>
        <taxon>Kickxellomycetes</taxon>
        <taxon>Kickxellales</taxon>
        <taxon>Kickxellaceae</taxon>
        <taxon>Coemansia</taxon>
    </lineage>
</organism>
<comment type="caution">
    <text evidence="2">The sequence shown here is derived from an EMBL/GenBank/DDBJ whole genome shotgun (WGS) entry which is preliminary data.</text>
</comment>